<keyword evidence="1" id="KW-0812">Transmembrane</keyword>
<protein>
    <recommendedName>
        <fullName evidence="4">DUF3139 domain-containing protein</fullName>
    </recommendedName>
</protein>
<dbReference type="RefSeq" id="WP_379750492.1">
    <property type="nucleotide sequence ID" value="NZ_JBHTCP010000048.1"/>
</dbReference>
<proteinExistence type="predicted"/>
<gene>
    <name evidence="2" type="ORF">ACFQPF_14820</name>
</gene>
<accession>A0ABW2NST6</accession>
<evidence type="ECO:0000313" key="2">
    <source>
        <dbReference type="EMBL" id="MFC7372927.1"/>
    </source>
</evidence>
<evidence type="ECO:0000256" key="1">
    <source>
        <dbReference type="SAM" id="Phobius"/>
    </source>
</evidence>
<comment type="caution">
    <text evidence="2">The sequence shown here is derived from an EMBL/GenBank/DDBJ whole genome shotgun (WGS) entry which is preliminary data.</text>
</comment>
<sequence>MSSLAAVTVLIALSPVVLLFILSMFTKQWRFLLLSAALVLSTVETIYFIARHDLEKEEVLENLDTVERHLRETYPGEQWVTRRREGVFHNHGPIQVIFMNELDAVYEYRVTDNSVEQSGYSGDKTDWKHKE</sequence>
<dbReference type="EMBL" id="JBHTCP010000048">
    <property type="protein sequence ID" value="MFC7372927.1"/>
    <property type="molecule type" value="Genomic_DNA"/>
</dbReference>
<keyword evidence="1" id="KW-1133">Transmembrane helix</keyword>
<reference evidence="3" key="1">
    <citation type="journal article" date="2019" name="Int. J. Syst. Evol. Microbiol.">
        <title>The Global Catalogue of Microorganisms (GCM) 10K type strain sequencing project: providing services to taxonomists for standard genome sequencing and annotation.</title>
        <authorList>
            <consortium name="The Broad Institute Genomics Platform"/>
            <consortium name="The Broad Institute Genome Sequencing Center for Infectious Disease"/>
            <person name="Wu L."/>
            <person name="Ma J."/>
        </authorList>
    </citation>
    <scope>NUCLEOTIDE SEQUENCE [LARGE SCALE GENOMIC DNA]</scope>
    <source>
        <strain evidence="3">NBRC 106396</strain>
    </source>
</reference>
<keyword evidence="3" id="KW-1185">Reference proteome</keyword>
<name>A0ABW2NST6_9BACL</name>
<evidence type="ECO:0008006" key="4">
    <source>
        <dbReference type="Google" id="ProtNLM"/>
    </source>
</evidence>
<evidence type="ECO:0000313" key="3">
    <source>
        <dbReference type="Proteomes" id="UP001596549"/>
    </source>
</evidence>
<keyword evidence="1" id="KW-0472">Membrane</keyword>
<dbReference type="Proteomes" id="UP001596549">
    <property type="component" value="Unassembled WGS sequence"/>
</dbReference>
<organism evidence="2 3">
    <name type="scientific">Fictibacillus iocasae</name>
    <dbReference type="NCBI Taxonomy" id="2715437"/>
    <lineage>
        <taxon>Bacteria</taxon>
        <taxon>Bacillati</taxon>
        <taxon>Bacillota</taxon>
        <taxon>Bacilli</taxon>
        <taxon>Bacillales</taxon>
        <taxon>Fictibacillaceae</taxon>
        <taxon>Fictibacillus</taxon>
    </lineage>
</organism>
<feature type="transmembrane region" description="Helical" evidence="1">
    <location>
        <begin position="29"/>
        <end position="50"/>
    </location>
</feature>